<dbReference type="Proteomes" id="UP000094313">
    <property type="component" value="Chromosome"/>
</dbReference>
<reference evidence="3 4" key="1">
    <citation type="submission" date="2016-08" db="EMBL/GenBank/DDBJ databases">
        <authorList>
            <person name="Seilhamer J.J."/>
        </authorList>
    </citation>
    <scope>NUCLEOTIDE SEQUENCE [LARGE SCALE GENOMIC DNA]</scope>
    <source>
        <strain evidence="3 4">DX4</strain>
    </source>
</reference>
<proteinExistence type="inferred from homology"/>
<sequence length="246" mass="25757">MTNLKNKVALVTGGSRGIGAAIVKRLSAEGAQVAFTYSSSAEKAESLVKEVENNGGQAYAIKADSGSYEEVTAAVEKAAAQFGKIDILVNNAGVADGKAFEEYTQEDFNKMFDVNVKGVFFGTQAALKFIPDGGRIITIGSCLAEIVSVPNITLYAMSKSALVSFNKGLARDLGDRKITVNLVNPGPTETDMNPATGPSADAARERMAIKEYGTAEGIASLVAWVAGEESKYMTGTSLTMDSGTNT</sequence>
<dbReference type="Gene3D" id="3.40.50.720">
    <property type="entry name" value="NAD(P)-binding Rossmann-like Domain"/>
    <property type="match status" value="1"/>
</dbReference>
<comment type="similarity">
    <text evidence="1">Belongs to the short-chain dehydrogenases/reductases (SDR) family.</text>
</comment>
<keyword evidence="2" id="KW-0560">Oxidoreductase</keyword>
<evidence type="ECO:0000313" key="4">
    <source>
        <dbReference type="Proteomes" id="UP000094313"/>
    </source>
</evidence>
<gene>
    <name evidence="3" type="ORF">BFS30_23245</name>
</gene>
<dbReference type="PANTHER" id="PTHR43639">
    <property type="entry name" value="OXIDOREDUCTASE, SHORT-CHAIN DEHYDROGENASE/REDUCTASE FAMILY (AFU_ORTHOLOGUE AFUA_5G02870)"/>
    <property type="match status" value="1"/>
</dbReference>
<dbReference type="Pfam" id="PF13561">
    <property type="entry name" value="adh_short_C2"/>
    <property type="match status" value="1"/>
</dbReference>
<evidence type="ECO:0000256" key="2">
    <source>
        <dbReference type="ARBA" id="ARBA00023002"/>
    </source>
</evidence>
<dbReference type="KEGG" id="psty:BFS30_23245"/>
<dbReference type="GO" id="GO:0016491">
    <property type="term" value="F:oxidoreductase activity"/>
    <property type="evidence" value="ECO:0007669"/>
    <property type="project" value="UniProtKB-KW"/>
</dbReference>
<dbReference type="EMBL" id="CP017141">
    <property type="protein sequence ID" value="AOM79820.1"/>
    <property type="molecule type" value="Genomic_DNA"/>
</dbReference>
<accession>A0A1D7QMC4</accession>
<protein>
    <submittedName>
        <fullName evidence="3">Oxidoreductase</fullName>
    </submittedName>
</protein>
<dbReference type="PRINTS" id="PR00080">
    <property type="entry name" value="SDRFAMILY"/>
</dbReference>
<evidence type="ECO:0000313" key="3">
    <source>
        <dbReference type="EMBL" id="AOM79820.1"/>
    </source>
</evidence>
<evidence type="ECO:0000256" key="1">
    <source>
        <dbReference type="ARBA" id="ARBA00006484"/>
    </source>
</evidence>
<dbReference type="InterPro" id="IPR002347">
    <property type="entry name" value="SDR_fam"/>
</dbReference>
<dbReference type="AlphaFoldDB" id="A0A1D7QMC4"/>
<dbReference type="FunFam" id="3.40.50.720:FF:000084">
    <property type="entry name" value="Short-chain dehydrogenase reductase"/>
    <property type="match status" value="1"/>
</dbReference>
<dbReference type="OrthoDB" id="9803333at2"/>
<dbReference type="RefSeq" id="WP_069381482.1">
    <property type="nucleotide sequence ID" value="NZ_CP017141.1"/>
</dbReference>
<keyword evidence="4" id="KW-1185">Reference proteome</keyword>
<name>A0A1D7QMC4_9SPHI</name>
<organism evidence="3 4">
    <name type="scientific">Pedobacter steynii</name>
    <dbReference type="NCBI Taxonomy" id="430522"/>
    <lineage>
        <taxon>Bacteria</taxon>
        <taxon>Pseudomonadati</taxon>
        <taxon>Bacteroidota</taxon>
        <taxon>Sphingobacteriia</taxon>
        <taxon>Sphingobacteriales</taxon>
        <taxon>Sphingobacteriaceae</taxon>
        <taxon>Pedobacter</taxon>
    </lineage>
</organism>
<dbReference type="PRINTS" id="PR00081">
    <property type="entry name" value="GDHRDH"/>
</dbReference>
<dbReference type="SUPFAM" id="SSF51735">
    <property type="entry name" value="NAD(P)-binding Rossmann-fold domains"/>
    <property type="match status" value="1"/>
</dbReference>
<dbReference type="InterPro" id="IPR036291">
    <property type="entry name" value="NAD(P)-bd_dom_sf"/>
</dbReference>
<dbReference type="PANTHER" id="PTHR43639:SF1">
    <property type="entry name" value="SHORT-CHAIN DEHYDROGENASE_REDUCTASE FAMILY PROTEIN"/>
    <property type="match status" value="1"/>
</dbReference>